<feature type="region of interest" description="Disordered" evidence="2">
    <location>
        <begin position="82"/>
        <end position="108"/>
    </location>
</feature>
<keyword evidence="6" id="KW-1185">Reference proteome</keyword>
<evidence type="ECO:0000313" key="5">
    <source>
        <dbReference type="EMBL" id="CEL70290.1"/>
    </source>
</evidence>
<dbReference type="GO" id="GO:0008270">
    <property type="term" value="F:zinc ion binding"/>
    <property type="evidence" value="ECO:0007669"/>
    <property type="project" value="UniProtKB-KW"/>
</dbReference>
<name>F0VPA4_NEOCL</name>
<gene>
    <name evidence="5" type="ORF">BN1204_059750</name>
    <name evidence="4" type="ORF">NCLIV_059750</name>
</gene>
<dbReference type="VEuPathDB" id="ToxoDB:NCLIV_059750"/>
<reference evidence="4" key="2">
    <citation type="submission" date="2011-03" db="EMBL/GenBank/DDBJ databases">
        <title>Comparative genomics and transcriptomics of Neospora caninum and Toxoplasma gondii.</title>
        <authorList>
            <person name="Reid A.J."/>
            <person name="Sohal A."/>
            <person name="Harris D."/>
            <person name="Quail M."/>
            <person name="Sanders M."/>
            <person name="Berriman M."/>
            <person name="Wastling J.M."/>
            <person name="Pain A."/>
        </authorList>
    </citation>
    <scope>NUCLEOTIDE SEQUENCE</scope>
    <source>
        <strain evidence="4">Liverpool</strain>
    </source>
</reference>
<dbReference type="PROSITE" id="PS50966">
    <property type="entry name" value="ZF_SWIM"/>
    <property type="match status" value="1"/>
</dbReference>
<dbReference type="InterPro" id="IPR007527">
    <property type="entry name" value="Znf_SWIM"/>
</dbReference>
<sequence length="193" mass="20659">MTMLEDSAGEAGLALVEVLRAIKQAKVAGEDLGLFFHLLDSLLPPALLQQAVDCMERGAVTAYCCSDSTAAFHIVRPGQDDLSRRAASSGGQPLQGDNGPPAAEARADSSAHPSRGYLVLPRLCSCQTFQCNVLAHESDLTCVHEIAVQLAEALDCVGRRVVLEPEEFTQRLLEASAETAQLQLLYRCRHSGA</sequence>
<keyword evidence="1" id="KW-0479">Metal-binding</keyword>
<reference evidence="6" key="3">
    <citation type="journal article" date="2012" name="PLoS Pathog.">
        <title>Comparative genomics of the apicomplexan parasites Toxoplasma gondii and Neospora caninum: Coccidia differing in host range and transmission strategy.</title>
        <authorList>
            <person name="Reid A.J."/>
            <person name="Vermont S.J."/>
            <person name="Cotton J.A."/>
            <person name="Harris D."/>
            <person name="Hill-Cawthorne G.A."/>
            <person name="Konen-Waisman S."/>
            <person name="Latham S.M."/>
            <person name="Mourier T."/>
            <person name="Norton R."/>
            <person name="Quail M.A."/>
            <person name="Sanders M."/>
            <person name="Shanmugam D."/>
            <person name="Sohal A."/>
            <person name="Wasmuth J.D."/>
            <person name="Brunk B."/>
            <person name="Grigg M.E."/>
            <person name="Howard J.C."/>
            <person name="Parkinson J."/>
            <person name="Roos D.S."/>
            <person name="Trees A.J."/>
            <person name="Berriman M."/>
            <person name="Pain A."/>
            <person name="Wastling J.M."/>
        </authorList>
    </citation>
    <scope>NUCLEOTIDE SEQUENCE [LARGE SCALE GENOMIC DNA]</scope>
    <source>
        <strain evidence="6">Liverpool</strain>
    </source>
</reference>
<dbReference type="InParanoid" id="F0VPA4"/>
<organism evidence="4 6">
    <name type="scientific">Neospora caninum (strain Liverpool)</name>
    <dbReference type="NCBI Taxonomy" id="572307"/>
    <lineage>
        <taxon>Eukaryota</taxon>
        <taxon>Sar</taxon>
        <taxon>Alveolata</taxon>
        <taxon>Apicomplexa</taxon>
        <taxon>Conoidasida</taxon>
        <taxon>Coccidia</taxon>
        <taxon>Eucoccidiorida</taxon>
        <taxon>Eimeriorina</taxon>
        <taxon>Sarcocystidae</taxon>
        <taxon>Neospora</taxon>
    </lineage>
</organism>
<proteinExistence type="predicted"/>
<evidence type="ECO:0000256" key="2">
    <source>
        <dbReference type="SAM" id="MobiDB-lite"/>
    </source>
</evidence>
<dbReference type="Proteomes" id="UP000007494">
    <property type="component" value="Chromosome XI"/>
</dbReference>
<protein>
    <recommendedName>
        <fullName evidence="3">SWIM-type domain-containing protein</fullName>
    </recommendedName>
</protein>
<dbReference type="EMBL" id="LN714486">
    <property type="protein sequence ID" value="CEL70290.1"/>
    <property type="molecule type" value="Genomic_DNA"/>
</dbReference>
<evidence type="ECO:0000313" key="6">
    <source>
        <dbReference type="Proteomes" id="UP000007494"/>
    </source>
</evidence>
<dbReference type="EMBL" id="FR823392">
    <property type="protein sequence ID" value="CBZ55550.1"/>
    <property type="molecule type" value="Genomic_DNA"/>
</dbReference>
<reference evidence="4" key="1">
    <citation type="submission" date="2011-02" db="EMBL/GenBank/DDBJ databases">
        <authorList>
            <person name="Aslett M."/>
        </authorList>
    </citation>
    <scope>NUCLEOTIDE SEQUENCE</scope>
    <source>
        <strain evidence="4">Liverpool</strain>
    </source>
</reference>
<keyword evidence="1" id="KW-0863">Zinc-finger</keyword>
<dbReference type="OrthoDB" id="337581at2759"/>
<accession>F0VPA4</accession>
<dbReference type="RefSeq" id="XP_003885578.1">
    <property type="nucleotide sequence ID" value="XM_003885529.1"/>
</dbReference>
<dbReference type="eggNOG" id="ENOG502R0BW">
    <property type="taxonomic scope" value="Eukaryota"/>
</dbReference>
<dbReference type="AlphaFoldDB" id="F0VPA4"/>
<dbReference type="GeneID" id="13440963"/>
<evidence type="ECO:0000259" key="3">
    <source>
        <dbReference type="PROSITE" id="PS50966"/>
    </source>
</evidence>
<dbReference type="OMA" id="HTCICFA"/>
<evidence type="ECO:0000256" key="1">
    <source>
        <dbReference type="PROSITE-ProRule" id="PRU00325"/>
    </source>
</evidence>
<evidence type="ECO:0000313" key="4">
    <source>
        <dbReference type="EMBL" id="CBZ55550.1"/>
    </source>
</evidence>
<reference evidence="5" key="4">
    <citation type="journal article" date="2015" name="PLoS ONE">
        <title>Comprehensive Evaluation of Toxoplasma gondii VEG and Neospora caninum LIV Genomes with Tachyzoite Stage Transcriptome and Proteome Defines Novel Transcript Features.</title>
        <authorList>
            <person name="Ramaprasad A."/>
            <person name="Mourier T."/>
            <person name="Naeem R."/>
            <person name="Malas T.B."/>
            <person name="Moussa E."/>
            <person name="Panigrahi A."/>
            <person name="Vermont S.J."/>
            <person name="Otto T.D."/>
            <person name="Wastling J."/>
            <person name="Pain A."/>
        </authorList>
    </citation>
    <scope>NUCLEOTIDE SEQUENCE</scope>
    <source>
        <strain evidence="5">Liverpool</strain>
    </source>
</reference>
<feature type="domain" description="SWIM-type" evidence="3">
    <location>
        <begin position="116"/>
        <end position="153"/>
    </location>
</feature>
<keyword evidence="1" id="KW-0862">Zinc</keyword>